<organism evidence="1 2">
    <name type="scientific">Mesorhizobium qingshengii</name>
    <dbReference type="NCBI Taxonomy" id="1165689"/>
    <lineage>
        <taxon>Bacteria</taxon>
        <taxon>Pseudomonadati</taxon>
        <taxon>Pseudomonadota</taxon>
        <taxon>Alphaproteobacteria</taxon>
        <taxon>Hyphomicrobiales</taxon>
        <taxon>Phyllobacteriaceae</taxon>
        <taxon>Mesorhizobium</taxon>
    </lineage>
</organism>
<proteinExistence type="predicted"/>
<evidence type="ECO:0000313" key="1">
    <source>
        <dbReference type="EMBL" id="SDA86096.1"/>
    </source>
</evidence>
<reference evidence="1 2" key="1">
    <citation type="submission" date="2016-10" db="EMBL/GenBank/DDBJ databases">
        <authorList>
            <person name="de Groot N.N."/>
        </authorList>
    </citation>
    <scope>NUCLEOTIDE SEQUENCE [LARGE SCALE GENOMIC DNA]</scope>
    <source>
        <strain evidence="1 2">CGMCC 1.12097</strain>
    </source>
</reference>
<dbReference type="EMBL" id="FMXM01000011">
    <property type="protein sequence ID" value="SDA86096.1"/>
    <property type="molecule type" value="Genomic_DNA"/>
</dbReference>
<dbReference type="AlphaFoldDB" id="A0A1G5YU91"/>
<name>A0A1G5YU91_9HYPH</name>
<dbReference type="Proteomes" id="UP000198588">
    <property type="component" value="Unassembled WGS sequence"/>
</dbReference>
<sequence>MTLPSPMLASAFVLAVASALALRSMVVNAGRRWLVWVRGERNRRTDTKTQG</sequence>
<accession>A0A1G5YU91</accession>
<gene>
    <name evidence="1" type="ORF">SAMN02927914_03753</name>
</gene>
<dbReference type="STRING" id="1165689.SAMN02927914_03753"/>
<evidence type="ECO:0000313" key="2">
    <source>
        <dbReference type="Proteomes" id="UP000198588"/>
    </source>
</evidence>
<protein>
    <submittedName>
        <fullName evidence="1">Uncharacterized protein</fullName>
    </submittedName>
</protein>